<dbReference type="Gene3D" id="1.10.10.10">
    <property type="entry name" value="Winged helix-like DNA-binding domain superfamily/Winged helix DNA-binding domain"/>
    <property type="match status" value="1"/>
</dbReference>
<dbReference type="SUPFAM" id="SSF46894">
    <property type="entry name" value="C-terminal effector domain of the bipartite response regulators"/>
    <property type="match status" value="1"/>
</dbReference>
<dbReference type="GO" id="GO:0005829">
    <property type="term" value="C:cytosol"/>
    <property type="evidence" value="ECO:0007669"/>
    <property type="project" value="TreeGrafter"/>
</dbReference>
<proteinExistence type="predicted"/>
<evidence type="ECO:0000259" key="7">
    <source>
        <dbReference type="PROSITE" id="PS50110"/>
    </source>
</evidence>
<dbReference type="InterPro" id="IPR011006">
    <property type="entry name" value="CheY-like_superfamily"/>
</dbReference>
<dbReference type="InterPro" id="IPR039420">
    <property type="entry name" value="WalR-like"/>
</dbReference>
<feature type="DNA-binding region" description="OmpR/PhoB-type" evidence="6">
    <location>
        <begin position="134"/>
        <end position="230"/>
    </location>
</feature>
<reference evidence="9 10" key="1">
    <citation type="submission" date="2018-08" db="EMBL/GenBank/DDBJ databases">
        <title>Genomic Encyclopedia of Type Strains, Phase IV (KMG-IV): sequencing the most valuable type-strain genomes for metagenomic binning, comparative biology and taxonomic classification.</title>
        <authorList>
            <person name="Goeker M."/>
        </authorList>
    </citation>
    <scope>NUCLEOTIDE SEQUENCE [LARGE SCALE GENOMIC DNA]</scope>
    <source>
        <strain evidence="9 10">DSM 23923</strain>
    </source>
</reference>
<feature type="modified residue" description="4-aspartylphosphate" evidence="5">
    <location>
        <position position="52"/>
    </location>
</feature>
<dbReference type="GO" id="GO:0000156">
    <property type="term" value="F:phosphorelay response regulator activity"/>
    <property type="evidence" value="ECO:0007669"/>
    <property type="project" value="TreeGrafter"/>
</dbReference>
<dbReference type="GO" id="GO:0006355">
    <property type="term" value="P:regulation of DNA-templated transcription"/>
    <property type="evidence" value="ECO:0007669"/>
    <property type="project" value="InterPro"/>
</dbReference>
<dbReference type="GO" id="GO:0032993">
    <property type="term" value="C:protein-DNA complex"/>
    <property type="evidence" value="ECO:0007669"/>
    <property type="project" value="TreeGrafter"/>
</dbReference>
<gene>
    <name evidence="9" type="ORF">DFR64_2032</name>
</gene>
<dbReference type="CDD" id="cd00383">
    <property type="entry name" value="trans_reg_C"/>
    <property type="match status" value="1"/>
</dbReference>
<dbReference type="PANTHER" id="PTHR48111:SF4">
    <property type="entry name" value="DNA-BINDING DUAL TRANSCRIPTIONAL REGULATOR OMPR"/>
    <property type="match status" value="1"/>
</dbReference>
<evidence type="ECO:0000256" key="1">
    <source>
        <dbReference type="ARBA" id="ARBA00022553"/>
    </source>
</evidence>
<keyword evidence="1 5" id="KW-0597">Phosphoprotein</keyword>
<dbReference type="Pfam" id="PF00486">
    <property type="entry name" value="Trans_reg_C"/>
    <property type="match status" value="1"/>
</dbReference>
<comment type="caution">
    <text evidence="9">The sequence shown here is derived from an EMBL/GenBank/DDBJ whole genome shotgun (WGS) entry which is preliminary data.</text>
</comment>
<protein>
    <submittedName>
        <fullName evidence="9">Two-component system phosphate regulon response regulator PhoB</fullName>
    </submittedName>
</protein>
<dbReference type="SMART" id="SM00862">
    <property type="entry name" value="Trans_reg_C"/>
    <property type="match status" value="1"/>
</dbReference>
<organism evidence="9 10">
    <name type="scientific">Pelolinea submarina</name>
    <dbReference type="NCBI Taxonomy" id="913107"/>
    <lineage>
        <taxon>Bacteria</taxon>
        <taxon>Bacillati</taxon>
        <taxon>Chloroflexota</taxon>
        <taxon>Anaerolineae</taxon>
        <taxon>Anaerolineales</taxon>
        <taxon>Anaerolineaceae</taxon>
        <taxon>Pelolinea</taxon>
    </lineage>
</organism>
<dbReference type="InterPro" id="IPR001789">
    <property type="entry name" value="Sig_transdc_resp-reg_receiver"/>
</dbReference>
<accession>A0A3E0ABX0</accession>
<sequence length="241" mass="27502">MAHILLIEDSIDLAEIIILELERSGHTVLFIQEGEKAFEILKKNCTDLIILDWMLPGINGLDVLHQVRADSNIPVLMLTARGDLADRIAGLELGADDYLIKPFDMPELIARIHALLRRAARDKQVILEDRSSANNILSLEGITLSPSNRTCECNGNNLELTRLEFDLLELLMKNPGRVFNRRYLQETIWDQAYLEGDRSIDNTIMRLRKKLGSSGELIETVREVGYRFKLDLKTHEKQNLL</sequence>
<evidence type="ECO:0000256" key="2">
    <source>
        <dbReference type="ARBA" id="ARBA00023015"/>
    </source>
</evidence>
<dbReference type="SMART" id="SM00448">
    <property type="entry name" value="REC"/>
    <property type="match status" value="1"/>
</dbReference>
<keyword evidence="4" id="KW-0804">Transcription</keyword>
<evidence type="ECO:0000256" key="5">
    <source>
        <dbReference type="PROSITE-ProRule" id="PRU00169"/>
    </source>
</evidence>
<dbReference type="SUPFAM" id="SSF52172">
    <property type="entry name" value="CheY-like"/>
    <property type="match status" value="1"/>
</dbReference>
<evidence type="ECO:0000256" key="3">
    <source>
        <dbReference type="ARBA" id="ARBA00023125"/>
    </source>
</evidence>
<keyword evidence="10" id="KW-1185">Reference proteome</keyword>
<dbReference type="PROSITE" id="PS50110">
    <property type="entry name" value="RESPONSE_REGULATORY"/>
    <property type="match status" value="1"/>
</dbReference>
<evidence type="ECO:0000259" key="8">
    <source>
        <dbReference type="PROSITE" id="PS51755"/>
    </source>
</evidence>
<dbReference type="PROSITE" id="PS51755">
    <property type="entry name" value="OMPR_PHOB"/>
    <property type="match status" value="1"/>
</dbReference>
<evidence type="ECO:0000313" key="9">
    <source>
        <dbReference type="EMBL" id="REG08660.1"/>
    </source>
</evidence>
<evidence type="ECO:0000313" key="10">
    <source>
        <dbReference type="Proteomes" id="UP000256388"/>
    </source>
</evidence>
<dbReference type="RefSeq" id="WP_116225437.1">
    <property type="nucleotide sequence ID" value="NZ_AP018437.1"/>
</dbReference>
<dbReference type="EMBL" id="QUMS01000002">
    <property type="protein sequence ID" value="REG08660.1"/>
    <property type="molecule type" value="Genomic_DNA"/>
</dbReference>
<dbReference type="GO" id="GO:0000976">
    <property type="term" value="F:transcription cis-regulatory region binding"/>
    <property type="evidence" value="ECO:0007669"/>
    <property type="project" value="TreeGrafter"/>
</dbReference>
<name>A0A3E0ABX0_9CHLR</name>
<dbReference type="Pfam" id="PF00072">
    <property type="entry name" value="Response_reg"/>
    <property type="match status" value="1"/>
</dbReference>
<dbReference type="InterPro" id="IPR016032">
    <property type="entry name" value="Sig_transdc_resp-reg_C-effctor"/>
</dbReference>
<dbReference type="Gene3D" id="3.40.50.2300">
    <property type="match status" value="1"/>
</dbReference>
<feature type="domain" description="Response regulatory" evidence="7">
    <location>
        <begin position="3"/>
        <end position="116"/>
    </location>
</feature>
<evidence type="ECO:0000256" key="4">
    <source>
        <dbReference type="ARBA" id="ARBA00023163"/>
    </source>
</evidence>
<keyword evidence="3 6" id="KW-0238">DNA-binding</keyword>
<dbReference type="InterPro" id="IPR001867">
    <property type="entry name" value="OmpR/PhoB-type_DNA-bd"/>
</dbReference>
<dbReference type="AlphaFoldDB" id="A0A3E0ABX0"/>
<dbReference type="PANTHER" id="PTHR48111">
    <property type="entry name" value="REGULATOR OF RPOS"/>
    <property type="match status" value="1"/>
</dbReference>
<dbReference type="InterPro" id="IPR036388">
    <property type="entry name" value="WH-like_DNA-bd_sf"/>
</dbReference>
<dbReference type="OrthoDB" id="5243815at2"/>
<dbReference type="CDD" id="cd17574">
    <property type="entry name" value="REC_OmpR"/>
    <property type="match status" value="1"/>
</dbReference>
<keyword evidence="2" id="KW-0805">Transcription regulation</keyword>
<dbReference type="Proteomes" id="UP000256388">
    <property type="component" value="Unassembled WGS sequence"/>
</dbReference>
<evidence type="ECO:0000256" key="6">
    <source>
        <dbReference type="PROSITE-ProRule" id="PRU01091"/>
    </source>
</evidence>
<feature type="domain" description="OmpR/PhoB-type" evidence="8">
    <location>
        <begin position="134"/>
        <end position="230"/>
    </location>
</feature>
<dbReference type="Gene3D" id="6.10.250.690">
    <property type="match status" value="1"/>
</dbReference>